<dbReference type="PANTHER" id="PTHR33995">
    <property type="entry name" value="PROTEIN CBG18546"/>
    <property type="match status" value="1"/>
</dbReference>
<organism evidence="3 4">
    <name type="scientific">Pristionchus entomophagus</name>
    <dbReference type="NCBI Taxonomy" id="358040"/>
    <lineage>
        <taxon>Eukaryota</taxon>
        <taxon>Metazoa</taxon>
        <taxon>Ecdysozoa</taxon>
        <taxon>Nematoda</taxon>
        <taxon>Chromadorea</taxon>
        <taxon>Rhabditida</taxon>
        <taxon>Rhabditina</taxon>
        <taxon>Diplogasteromorpha</taxon>
        <taxon>Diplogasteroidea</taxon>
        <taxon>Neodiplogasteridae</taxon>
        <taxon>Pristionchus</taxon>
    </lineage>
</organism>
<keyword evidence="4" id="KW-1185">Reference proteome</keyword>
<feature type="region of interest" description="Disordered" evidence="1">
    <location>
        <begin position="42"/>
        <end position="67"/>
    </location>
</feature>
<dbReference type="EMBL" id="BTSX01000006">
    <property type="protein sequence ID" value="GMT03135.1"/>
    <property type="molecule type" value="Genomic_DNA"/>
</dbReference>
<dbReference type="PANTHER" id="PTHR33995:SF12">
    <property type="entry name" value="CPW-WPC DOMAIN-CONTAINING PROTEIN"/>
    <property type="match status" value="1"/>
</dbReference>
<sequence length="360" mass="39119">SRKDRRSSAMIYPLVALSILAAAALVYARQYPACKKWCGKDSSSSSSSSHEHNRKNGQQSCDSCPNAQPKQDCLQFDPSMYATSIDEALYNFPNLVSNEKKPMFNKNTQPGAAPNVQQATMQQQDIDVGPSIMSAPPMPYSSTDPIGSAGARGYGIQTAGESTAVQDLDDDCSSVSCRSCKLHVVNGFLGGPVDPMTNASLWATKDSLEATLNGITPTCPQNQEPQSPTYGRGKRANSIIEKDPGLIGSTQTISCDYTRGNPVTTDTRFCGLCSLCWGWRQLPEDYFPTYLNEVLCSTDTTCLQGFGKCNAVTRSINVLRKKFDASGSFKYEQTTIDTVTSCECQVEYGSTIFNLVYSND</sequence>
<name>A0AAV5UAB6_9BILA</name>
<protein>
    <submittedName>
        <fullName evidence="3">Uncharacterized protein</fullName>
    </submittedName>
</protein>
<feature type="compositionally biased region" description="Polar residues" evidence="1">
    <location>
        <begin position="56"/>
        <end position="67"/>
    </location>
</feature>
<feature type="non-terminal residue" evidence="3">
    <location>
        <position position="1"/>
    </location>
</feature>
<proteinExistence type="predicted"/>
<evidence type="ECO:0000313" key="3">
    <source>
        <dbReference type="EMBL" id="GMT03135.1"/>
    </source>
</evidence>
<reference evidence="3" key="1">
    <citation type="submission" date="2023-10" db="EMBL/GenBank/DDBJ databases">
        <title>Genome assembly of Pristionchus species.</title>
        <authorList>
            <person name="Yoshida K."/>
            <person name="Sommer R.J."/>
        </authorList>
    </citation>
    <scope>NUCLEOTIDE SEQUENCE</scope>
    <source>
        <strain evidence="3">RS0144</strain>
    </source>
</reference>
<evidence type="ECO:0000313" key="4">
    <source>
        <dbReference type="Proteomes" id="UP001432027"/>
    </source>
</evidence>
<dbReference type="InterPro" id="IPR029034">
    <property type="entry name" value="Cystine-knot_cytokine"/>
</dbReference>
<comment type="caution">
    <text evidence="3">The sequence shown here is derived from an EMBL/GenBank/DDBJ whole genome shotgun (WGS) entry which is preliminary data.</text>
</comment>
<gene>
    <name evidence="3" type="ORF">PENTCL1PPCAC_25309</name>
</gene>
<feature type="region of interest" description="Disordered" evidence="1">
    <location>
        <begin position="215"/>
        <end position="235"/>
    </location>
</feature>
<feature type="chain" id="PRO_5044011552" evidence="2">
    <location>
        <begin position="29"/>
        <end position="360"/>
    </location>
</feature>
<dbReference type="SUPFAM" id="SSF57501">
    <property type="entry name" value="Cystine-knot cytokines"/>
    <property type="match status" value="1"/>
</dbReference>
<feature type="compositionally biased region" description="Polar residues" evidence="1">
    <location>
        <begin position="215"/>
        <end position="229"/>
    </location>
</feature>
<feature type="signal peptide" evidence="2">
    <location>
        <begin position="1"/>
        <end position="28"/>
    </location>
</feature>
<dbReference type="Proteomes" id="UP001432027">
    <property type="component" value="Unassembled WGS sequence"/>
</dbReference>
<dbReference type="AlphaFoldDB" id="A0AAV5UAB6"/>
<keyword evidence="2" id="KW-0732">Signal</keyword>
<evidence type="ECO:0000256" key="2">
    <source>
        <dbReference type="SAM" id="SignalP"/>
    </source>
</evidence>
<feature type="non-terminal residue" evidence="3">
    <location>
        <position position="360"/>
    </location>
</feature>
<accession>A0AAV5UAB6</accession>
<evidence type="ECO:0000256" key="1">
    <source>
        <dbReference type="SAM" id="MobiDB-lite"/>
    </source>
</evidence>